<dbReference type="PROSITE" id="PS51257">
    <property type="entry name" value="PROKAR_LIPOPROTEIN"/>
    <property type="match status" value="1"/>
</dbReference>
<evidence type="ECO:0000313" key="10">
    <source>
        <dbReference type="EMBL" id="EKS39420.1"/>
    </source>
</evidence>
<dbReference type="PANTHER" id="PTHR30026">
    <property type="entry name" value="OUTER MEMBRANE PROTEIN TOLC"/>
    <property type="match status" value="1"/>
</dbReference>
<dbReference type="AlphaFoldDB" id="K8PIQ7"/>
<evidence type="ECO:0000256" key="1">
    <source>
        <dbReference type="ARBA" id="ARBA00004442"/>
    </source>
</evidence>
<proteinExistence type="inferred from homology"/>
<evidence type="ECO:0000256" key="8">
    <source>
        <dbReference type="SAM" id="MobiDB-lite"/>
    </source>
</evidence>
<evidence type="ECO:0000256" key="9">
    <source>
        <dbReference type="SAM" id="SignalP"/>
    </source>
</evidence>
<dbReference type="InterPro" id="IPR051906">
    <property type="entry name" value="TolC-like"/>
</dbReference>
<organism evidence="10 11">
    <name type="scientific">Afipia broomeae ATCC 49717</name>
    <dbReference type="NCBI Taxonomy" id="883078"/>
    <lineage>
        <taxon>Bacteria</taxon>
        <taxon>Pseudomonadati</taxon>
        <taxon>Pseudomonadota</taxon>
        <taxon>Alphaproteobacteria</taxon>
        <taxon>Hyphomicrobiales</taxon>
        <taxon>Nitrobacteraceae</taxon>
        <taxon>Afipia</taxon>
    </lineage>
</organism>
<dbReference type="NCBIfam" id="TIGR01844">
    <property type="entry name" value="type_I_sec_TolC"/>
    <property type="match status" value="1"/>
</dbReference>
<evidence type="ECO:0000256" key="5">
    <source>
        <dbReference type="ARBA" id="ARBA00022692"/>
    </source>
</evidence>
<dbReference type="EMBL" id="AGWX01000002">
    <property type="protein sequence ID" value="EKS39420.1"/>
    <property type="molecule type" value="Genomic_DNA"/>
</dbReference>
<keyword evidence="9" id="KW-0732">Signal</keyword>
<evidence type="ECO:0000256" key="3">
    <source>
        <dbReference type="ARBA" id="ARBA00022448"/>
    </source>
</evidence>
<keyword evidence="7" id="KW-0998">Cell outer membrane</keyword>
<feature type="compositionally biased region" description="Polar residues" evidence="8">
    <location>
        <begin position="492"/>
        <end position="504"/>
    </location>
</feature>
<dbReference type="Proteomes" id="UP000001096">
    <property type="component" value="Unassembled WGS sequence"/>
</dbReference>
<comment type="subcellular location">
    <subcellularLocation>
        <location evidence="1">Cell outer membrane</location>
    </subcellularLocation>
</comment>
<evidence type="ECO:0000256" key="4">
    <source>
        <dbReference type="ARBA" id="ARBA00022452"/>
    </source>
</evidence>
<evidence type="ECO:0000256" key="6">
    <source>
        <dbReference type="ARBA" id="ARBA00023136"/>
    </source>
</evidence>
<dbReference type="GO" id="GO:0009279">
    <property type="term" value="C:cell outer membrane"/>
    <property type="evidence" value="ECO:0007669"/>
    <property type="project" value="UniProtKB-SubCell"/>
</dbReference>
<comment type="similarity">
    <text evidence="2">Belongs to the outer membrane factor (OMF) (TC 1.B.17) family.</text>
</comment>
<name>K8PIQ7_9BRAD</name>
<dbReference type="GO" id="GO:1990281">
    <property type="term" value="C:efflux pump complex"/>
    <property type="evidence" value="ECO:0007669"/>
    <property type="project" value="TreeGrafter"/>
</dbReference>
<sequence>MRASFFAVPAFLLGCSLSPMAYGQAFSINDALKQAIATHPGVGEAAANRRATESELRQQQSTLLPQVRIEARAGPERFNQQVVPAPLGNDTWRNGRDVSIVGRQLIFDGFTSLNEIWRQSARVNAAAARVHERTELLALDAAEAYIDVIRYTRLITIAEDNVRVHRSLFANVQARFNGGRAGEGDLEQTRERVENAVATLAGFRQSLDEARAKYRKSVGLEPFNLRNPNRLPGLPRTKDESLAVAIKFNPTIQAAEADARAAKYAFRSTSGAFVPNVYLEGRAASGIDANSYVGKRDDVSGKVVVSWDIFRGGQDTWRRSEMAERYVEGTMRHARLQRDAVESIDKAWAARTLTADRIAALQRQIASDRKVIVSYQKEYELGQRSLVDLLNGQNQLFNGFVSLVSSQSVAVFADYQLLAAMGGLIEYVKAPPPADSAPLDVEPFGLFPTKLPPIILHTPNSGPEPLPVKRVEPVPALNYASATGFSPGPGNDSFSGRWQGSNPAQELIDAASKWPSVGTQPGR</sequence>
<gene>
    <name evidence="10" type="ORF">HMPREF9695_01381</name>
</gene>
<feature type="region of interest" description="Disordered" evidence="8">
    <location>
        <begin position="482"/>
        <end position="523"/>
    </location>
</feature>
<keyword evidence="4" id="KW-1134">Transmembrane beta strand</keyword>
<reference evidence="10 11" key="1">
    <citation type="submission" date="2012-04" db="EMBL/GenBank/DDBJ databases">
        <title>The Genome Sequence of Afipia broomeae ATCC 49717.</title>
        <authorList>
            <consortium name="The Broad Institute Genome Sequencing Platform"/>
            <person name="Earl A."/>
            <person name="Ward D."/>
            <person name="Feldgarden M."/>
            <person name="Gevers D."/>
            <person name="Huys G."/>
            <person name="Walker B."/>
            <person name="Young S.K."/>
            <person name="Zeng Q."/>
            <person name="Gargeya S."/>
            <person name="Fitzgerald M."/>
            <person name="Haas B."/>
            <person name="Abouelleil A."/>
            <person name="Alvarado L."/>
            <person name="Arachchi H.M."/>
            <person name="Berlin A."/>
            <person name="Chapman S.B."/>
            <person name="Goldberg J."/>
            <person name="Griggs A."/>
            <person name="Gujja S."/>
            <person name="Hansen M."/>
            <person name="Howarth C."/>
            <person name="Imamovic A."/>
            <person name="Larimer J."/>
            <person name="McCowen C."/>
            <person name="Montmayeur A."/>
            <person name="Murphy C."/>
            <person name="Neiman D."/>
            <person name="Pearson M."/>
            <person name="Priest M."/>
            <person name="Roberts A."/>
            <person name="Saif S."/>
            <person name="Shea T."/>
            <person name="Sisk P."/>
            <person name="Sykes S."/>
            <person name="Wortman J."/>
            <person name="Nusbaum C."/>
            <person name="Birren B."/>
        </authorList>
    </citation>
    <scope>NUCLEOTIDE SEQUENCE [LARGE SCALE GENOMIC DNA]</scope>
    <source>
        <strain evidence="10 11">ATCC 49717</strain>
    </source>
</reference>
<accession>K8PIQ7</accession>
<dbReference type="InterPro" id="IPR010130">
    <property type="entry name" value="T1SS_OMP_TolC"/>
</dbReference>
<comment type="caution">
    <text evidence="10">The sequence shown here is derived from an EMBL/GenBank/DDBJ whole genome shotgun (WGS) entry which is preliminary data.</text>
</comment>
<dbReference type="InterPro" id="IPR003423">
    <property type="entry name" value="OMP_efflux"/>
</dbReference>
<evidence type="ECO:0000256" key="7">
    <source>
        <dbReference type="ARBA" id="ARBA00023237"/>
    </source>
</evidence>
<dbReference type="PANTHER" id="PTHR30026:SF22">
    <property type="entry name" value="OUTER MEMBRANE EFFLUX PROTEIN"/>
    <property type="match status" value="1"/>
</dbReference>
<dbReference type="PATRIC" id="fig|883078.3.peg.1413"/>
<keyword evidence="11" id="KW-1185">Reference proteome</keyword>
<dbReference type="eggNOG" id="COG1538">
    <property type="taxonomic scope" value="Bacteria"/>
</dbReference>
<feature type="signal peptide" evidence="9">
    <location>
        <begin position="1"/>
        <end position="21"/>
    </location>
</feature>
<keyword evidence="3" id="KW-0813">Transport</keyword>
<feature type="chain" id="PRO_5003919779" evidence="9">
    <location>
        <begin position="22"/>
        <end position="523"/>
    </location>
</feature>
<dbReference type="Pfam" id="PF02321">
    <property type="entry name" value="OEP"/>
    <property type="match status" value="2"/>
</dbReference>
<protein>
    <submittedName>
        <fullName evidence="10">TolC family type I secretion outer membrane protein</fullName>
    </submittedName>
</protein>
<evidence type="ECO:0000313" key="11">
    <source>
        <dbReference type="Proteomes" id="UP000001096"/>
    </source>
</evidence>
<keyword evidence="5" id="KW-0812">Transmembrane</keyword>
<dbReference type="GO" id="GO:0015562">
    <property type="term" value="F:efflux transmembrane transporter activity"/>
    <property type="evidence" value="ECO:0007669"/>
    <property type="project" value="InterPro"/>
</dbReference>
<dbReference type="GO" id="GO:0015288">
    <property type="term" value="F:porin activity"/>
    <property type="evidence" value="ECO:0007669"/>
    <property type="project" value="TreeGrafter"/>
</dbReference>
<dbReference type="Gene3D" id="1.20.1600.10">
    <property type="entry name" value="Outer membrane efflux proteins (OEP)"/>
    <property type="match status" value="1"/>
</dbReference>
<evidence type="ECO:0000256" key="2">
    <source>
        <dbReference type="ARBA" id="ARBA00007613"/>
    </source>
</evidence>
<dbReference type="HOGENOM" id="CLU_012817_0_0_5"/>
<keyword evidence="6" id="KW-0472">Membrane</keyword>
<dbReference type="SUPFAM" id="SSF56954">
    <property type="entry name" value="Outer membrane efflux proteins (OEP)"/>
    <property type="match status" value="1"/>
</dbReference>